<evidence type="ECO:0000313" key="2">
    <source>
        <dbReference type="Proteomes" id="UP000292704"/>
    </source>
</evidence>
<accession>A0A482XXN0</accession>
<reference evidence="1 2" key="1">
    <citation type="submission" date="2019-02" db="EMBL/GenBank/DDBJ databases">
        <title>Genome analysis provides insights into bioremediation potentialities and Haloocin production by Natrinema altunense strain 4.1R isolated from Chott Douz in Tunisian desert.</title>
        <authorList>
            <person name="Najjari A."/>
            <person name="Youssef N."/>
            <person name="Ben Dhia O."/>
            <person name="Ferjani R."/>
            <person name="El Hidri D."/>
            <person name="Ouzari H.I."/>
            <person name="Cherif A."/>
        </authorList>
    </citation>
    <scope>NUCLEOTIDE SEQUENCE [LARGE SCALE GENOMIC DNA]</scope>
    <source>
        <strain evidence="1 2">4.1R</strain>
    </source>
</reference>
<gene>
    <name evidence="1" type="ORF">ELS17_13075</name>
</gene>
<dbReference type="EMBL" id="SHMR01000007">
    <property type="protein sequence ID" value="RZH66715.1"/>
    <property type="molecule type" value="Genomic_DNA"/>
</dbReference>
<dbReference type="Proteomes" id="UP000292704">
    <property type="component" value="Unassembled WGS sequence"/>
</dbReference>
<evidence type="ECO:0000313" key="1">
    <source>
        <dbReference type="EMBL" id="RZH66715.1"/>
    </source>
</evidence>
<dbReference type="OrthoDB" id="174768at2157"/>
<sequence length="256" mass="28066">MPSNRRLTPARRDLVLIVVALGLLTAPVWVTQLPVGGPVYQYERAEVTTNGTAIEYATTTDSISGPISDEIACSDSLEARPCALERVVLDNTTVPTGIYASNPGDTRPPIDERYRYVRIDDAVYEPTYVANRSAQREDGMYRVELALERTEPDQALEAVSRHVTSDDLSPTVIEAARDGGARAHGEVDVPETPIQLKNGTHYRVYLAGHDDASTVSRGVDLVLTYLAPLAGLWLLISLSRRIEVSHASDDGRRDRP</sequence>
<protein>
    <submittedName>
        <fullName evidence="1">Uncharacterized protein</fullName>
    </submittedName>
</protein>
<dbReference type="STRING" id="222984.GCA_000731985_03688"/>
<comment type="caution">
    <text evidence="1">The sequence shown here is derived from an EMBL/GenBank/DDBJ whole genome shotgun (WGS) entry which is preliminary data.</text>
</comment>
<dbReference type="RefSeq" id="WP_130171029.1">
    <property type="nucleotide sequence ID" value="NZ_SHMR01000007.1"/>
</dbReference>
<name>A0A482XXN0_9EURY</name>
<dbReference type="AlphaFoldDB" id="A0A482XXN0"/>
<proteinExistence type="predicted"/>
<organism evidence="1 2">
    <name type="scientific">Natrinema altunense</name>
    <dbReference type="NCBI Taxonomy" id="222984"/>
    <lineage>
        <taxon>Archaea</taxon>
        <taxon>Methanobacteriati</taxon>
        <taxon>Methanobacteriota</taxon>
        <taxon>Stenosarchaea group</taxon>
        <taxon>Halobacteria</taxon>
        <taxon>Halobacteriales</taxon>
        <taxon>Natrialbaceae</taxon>
        <taxon>Natrinema</taxon>
    </lineage>
</organism>